<gene>
    <name evidence="1" type="ORF">KDU71_18485</name>
</gene>
<sequence length="356" mass="40225">MHTFERILSYLIKSTFVLCCLLSISVRAQDVSFSQMYATPMYLSPSFTGLTQGTRMSLTYRDQWPGIAKAYRSYALAADHFFDQYSSGLGIMVLRDDSGNGLLVRQDISALYAYEIEIARDIYVRPGIEFIYKERNLSLLDAIFPSDQGDGGVALPSAGSGNSEYNHKQFDAAASAMIYNDNFWFGFAMHNLVKSNVGVTDIETYNPFKTSVYGGYKYRYKDKARRNDEQSITLAFNYRMQQNFNQLDIGTYWYINPMELGLWYRGIPFASNGGLINNDGLIFILGINVGPARLAYSYDWTLSELSGYSNGANELSLIYRFNQSVKKHKSRGAIPCSAPGYSGSGSKYRRKTRSFF</sequence>
<evidence type="ECO:0000313" key="1">
    <source>
        <dbReference type="EMBL" id="MBR8537564.1"/>
    </source>
</evidence>
<protein>
    <submittedName>
        <fullName evidence="1">PorP/SprF family type IX secretion system membrane protein</fullName>
    </submittedName>
</protein>
<accession>A0A941F6U1</accession>
<dbReference type="RefSeq" id="WP_212192589.1">
    <property type="nucleotide sequence ID" value="NZ_JAGTAR010000034.1"/>
</dbReference>
<dbReference type="AlphaFoldDB" id="A0A941F6U1"/>
<evidence type="ECO:0000313" key="2">
    <source>
        <dbReference type="Proteomes" id="UP000679220"/>
    </source>
</evidence>
<reference evidence="1" key="1">
    <citation type="journal article" date="2018" name="Int. J. Syst. Evol. Microbiol.">
        <title>Carboxylicivirga sediminis sp. nov., isolated from coastal sediment.</title>
        <authorList>
            <person name="Wang F.Q."/>
            <person name="Ren L.H."/>
            <person name="Zou R.J."/>
            <person name="Sun Y.Z."/>
            <person name="Liu X.J."/>
            <person name="Jiang F."/>
            <person name="Liu L.J."/>
        </authorList>
    </citation>
    <scope>NUCLEOTIDE SEQUENCE</scope>
    <source>
        <strain evidence="1">JR1</strain>
    </source>
</reference>
<dbReference type="Proteomes" id="UP000679220">
    <property type="component" value="Unassembled WGS sequence"/>
</dbReference>
<name>A0A941F6U1_9BACT</name>
<dbReference type="InterPro" id="IPR019861">
    <property type="entry name" value="PorP/SprF_Bacteroidetes"/>
</dbReference>
<keyword evidence="2" id="KW-1185">Reference proteome</keyword>
<dbReference type="EMBL" id="JAGTAR010000034">
    <property type="protein sequence ID" value="MBR8537564.1"/>
    <property type="molecule type" value="Genomic_DNA"/>
</dbReference>
<reference evidence="1" key="2">
    <citation type="submission" date="2021-04" db="EMBL/GenBank/DDBJ databases">
        <authorList>
            <person name="Zhang T."/>
            <person name="Zhang Y."/>
            <person name="Lu D."/>
            <person name="Zuo D."/>
            <person name="Du Z."/>
        </authorList>
    </citation>
    <scope>NUCLEOTIDE SEQUENCE</scope>
    <source>
        <strain evidence="1">JR1</strain>
    </source>
</reference>
<dbReference type="Pfam" id="PF11751">
    <property type="entry name" value="PorP_SprF"/>
    <property type="match status" value="1"/>
</dbReference>
<dbReference type="NCBIfam" id="TIGR03519">
    <property type="entry name" value="T9SS_PorP_fam"/>
    <property type="match status" value="1"/>
</dbReference>
<comment type="caution">
    <text evidence="1">The sequence shown here is derived from an EMBL/GenBank/DDBJ whole genome shotgun (WGS) entry which is preliminary data.</text>
</comment>
<organism evidence="1 2">
    <name type="scientific">Carboxylicivirga sediminis</name>
    <dbReference type="NCBI Taxonomy" id="2006564"/>
    <lineage>
        <taxon>Bacteria</taxon>
        <taxon>Pseudomonadati</taxon>
        <taxon>Bacteroidota</taxon>
        <taxon>Bacteroidia</taxon>
        <taxon>Marinilabiliales</taxon>
        <taxon>Marinilabiliaceae</taxon>
        <taxon>Carboxylicivirga</taxon>
    </lineage>
</organism>
<proteinExistence type="predicted"/>